<keyword evidence="3" id="KW-1185">Reference proteome</keyword>
<reference evidence="2 3" key="1">
    <citation type="submission" date="2024-05" db="EMBL/GenBank/DDBJ databases">
        <title>A high-quality chromosomal-level genome assembly of Topmouth culter (Culter alburnus).</title>
        <authorList>
            <person name="Zhao H."/>
        </authorList>
    </citation>
    <scope>NUCLEOTIDE SEQUENCE [LARGE SCALE GENOMIC DNA]</scope>
    <source>
        <strain evidence="2">CATC2023</strain>
        <tissue evidence="2">Muscle</tissue>
    </source>
</reference>
<feature type="region of interest" description="Disordered" evidence="1">
    <location>
        <begin position="1"/>
        <end position="51"/>
    </location>
</feature>
<comment type="caution">
    <text evidence="2">The sequence shown here is derived from an EMBL/GenBank/DDBJ whole genome shotgun (WGS) entry which is preliminary data.</text>
</comment>
<proteinExistence type="predicted"/>
<feature type="compositionally biased region" description="Basic residues" evidence="1">
    <location>
        <begin position="21"/>
        <end position="30"/>
    </location>
</feature>
<protein>
    <submittedName>
        <fullName evidence="2">Uncharacterized protein</fullName>
    </submittedName>
</protein>
<dbReference type="EMBL" id="JAWDJR010000021">
    <property type="protein sequence ID" value="KAK9954877.1"/>
    <property type="molecule type" value="Genomic_DNA"/>
</dbReference>
<organism evidence="2 3">
    <name type="scientific">Culter alburnus</name>
    <name type="common">Topmouth culter</name>
    <dbReference type="NCBI Taxonomy" id="194366"/>
    <lineage>
        <taxon>Eukaryota</taxon>
        <taxon>Metazoa</taxon>
        <taxon>Chordata</taxon>
        <taxon>Craniata</taxon>
        <taxon>Vertebrata</taxon>
        <taxon>Euteleostomi</taxon>
        <taxon>Actinopterygii</taxon>
        <taxon>Neopterygii</taxon>
        <taxon>Teleostei</taxon>
        <taxon>Ostariophysi</taxon>
        <taxon>Cypriniformes</taxon>
        <taxon>Xenocyprididae</taxon>
        <taxon>Xenocypridinae</taxon>
        <taxon>Culter</taxon>
    </lineage>
</organism>
<sequence length="51" mass="6305">RNVVEKEKTAGASEITEQQKTRRQREKWRHKPVDQRREEDRAFRDLPVWTE</sequence>
<name>A0AAW1Z4B1_CULAL</name>
<feature type="compositionally biased region" description="Basic and acidic residues" evidence="1">
    <location>
        <begin position="31"/>
        <end position="44"/>
    </location>
</feature>
<gene>
    <name evidence="2" type="ORF">ABG768_014794</name>
</gene>
<accession>A0AAW1Z4B1</accession>
<dbReference type="AlphaFoldDB" id="A0AAW1Z4B1"/>
<dbReference type="Proteomes" id="UP001479290">
    <property type="component" value="Unassembled WGS sequence"/>
</dbReference>
<evidence type="ECO:0000256" key="1">
    <source>
        <dbReference type="SAM" id="MobiDB-lite"/>
    </source>
</evidence>
<feature type="non-terminal residue" evidence="2">
    <location>
        <position position="1"/>
    </location>
</feature>
<evidence type="ECO:0000313" key="3">
    <source>
        <dbReference type="Proteomes" id="UP001479290"/>
    </source>
</evidence>
<evidence type="ECO:0000313" key="2">
    <source>
        <dbReference type="EMBL" id="KAK9954877.1"/>
    </source>
</evidence>